<dbReference type="GO" id="GO:0022857">
    <property type="term" value="F:transmembrane transporter activity"/>
    <property type="evidence" value="ECO:0007669"/>
    <property type="project" value="InterPro"/>
</dbReference>
<accession>A0A2N5CPT7</accession>
<dbReference type="FunFam" id="2.40.420.20:FF:000006">
    <property type="entry name" value="RND family efflux transporter MFP subunit"/>
    <property type="match status" value="1"/>
</dbReference>
<dbReference type="AlphaFoldDB" id="A0A2N5CPT7"/>
<dbReference type="Gene3D" id="2.40.50.100">
    <property type="match status" value="1"/>
</dbReference>
<dbReference type="EMBL" id="PJRQ01000040">
    <property type="protein sequence ID" value="PLR09170.1"/>
    <property type="molecule type" value="Genomic_DNA"/>
</dbReference>
<dbReference type="InterPro" id="IPR058792">
    <property type="entry name" value="Beta-barrel_RND_2"/>
</dbReference>
<evidence type="ECO:0000259" key="6">
    <source>
        <dbReference type="Pfam" id="PF25975"/>
    </source>
</evidence>
<name>A0A2N5CPT7_9CAUL</name>
<evidence type="ECO:0000256" key="1">
    <source>
        <dbReference type="ARBA" id="ARBA00009477"/>
    </source>
</evidence>
<dbReference type="GO" id="GO:0016020">
    <property type="term" value="C:membrane"/>
    <property type="evidence" value="ECO:0007669"/>
    <property type="project" value="InterPro"/>
</dbReference>
<feature type="domain" description="CzcB-like C-terminal circularly permuted SH3-like" evidence="6">
    <location>
        <begin position="328"/>
        <end position="388"/>
    </location>
</feature>
<comment type="caution">
    <text evidence="7">The sequence shown here is derived from an EMBL/GenBank/DDBJ whole genome shotgun (WGS) entry which is preliminary data.</text>
</comment>
<protein>
    <submittedName>
        <fullName evidence="7">Efflux RND transporter periplasmic adaptor subunit</fullName>
    </submittedName>
</protein>
<dbReference type="NCBIfam" id="TIGR01730">
    <property type="entry name" value="RND_mfp"/>
    <property type="match status" value="1"/>
</dbReference>
<gene>
    <name evidence="7" type="ORF">CFHF_18695</name>
</gene>
<keyword evidence="3" id="KW-0472">Membrane</keyword>
<evidence type="ECO:0000256" key="2">
    <source>
        <dbReference type="ARBA" id="ARBA00022448"/>
    </source>
</evidence>
<evidence type="ECO:0000259" key="4">
    <source>
        <dbReference type="Pfam" id="PF25954"/>
    </source>
</evidence>
<dbReference type="PANTHER" id="PTHR30097:SF4">
    <property type="entry name" value="SLR6042 PROTEIN"/>
    <property type="match status" value="1"/>
</dbReference>
<reference evidence="7 8" key="1">
    <citation type="submission" date="2017-12" db="EMBL/GenBank/DDBJ databases">
        <title>The genome sequence of Caulobacter flavus CGMCC1 15093.</title>
        <authorList>
            <person name="Gao J."/>
            <person name="Mao X."/>
            <person name="Sun J."/>
        </authorList>
    </citation>
    <scope>NUCLEOTIDE SEQUENCE [LARGE SCALE GENOMIC DNA]</scope>
    <source>
        <strain evidence="7 8">CGMCC1 15093</strain>
    </source>
</reference>
<comment type="similarity">
    <text evidence="1">Belongs to the membrane fusion protein (MFP) (TC 8.A.1) family.</text>
</comment>
<feature type="transmembrane region" description="Helical" evidence="3">
    <location>
        <begin position="18"/>
        <end position="38"/>
    </location>
</feature>
<organism evidence="7 8">
    <name type="scientific">Caulobacter flavus</name>
    <dbReference type="NCBI Taxonomy" id="1679497"/>
    <lineage>
        <taxon>Bacteria</taxon>
        <taxon>Pseudomonadati</taxon>
        <taxon>Pseudomonadota</taxon>
        <taxon>Alphaproteobacteria</taxon>
        <taxon>Caulobacterales</taxon>
        <taxon>Caulobacteraceae</taxon>
        <taxon>Caulobacter</taxon>
    </lineage>
</organism>
<dbReference type="GO" id="GO:0015679">
    <property type="term" value="P:plasma membrane copper ion transport"/>
    <property type="evidence" value="ECO:0007669"/>
    <property type="project" value="TreeGrafter"/>
</dbReference>
<dbReference type="GO" id="GO:0046914">
    <property type="term" value="F:transition metal ion binding"/>
    <property type="evidence" value="ECO:0007669"/>
    <property type="project" value="TreeGrafter"/>
</dbReference>
<proteinExistence type="inferred from homology"/>
<dbReference type="InterPro" id="IPR058647">
    <property type="entry name" value="BSH_CzcB-like"/>
</dbReference>
<dbReference type="Pfam" id="PF25954">
    <property type="entry name" value="Beta-barrel_RND_2"/>
    <property type="match status" value="1"/>
</dbReference>
<dbReference type="InterPro" id="IPR051909">
    <property type="entry name" value="MFP_Cation_Efflux"/>
</dbReference>
<dbReference type="RefSeq" id="WP_099504403.1">
    <property type="nucleotide sequence ID" value="NZ_PJRQ01000040.1"/>
</dbReference>
<evidence type="ECO:0000256" key="3">
    <source>
        <dbReference type="SAM" id="Phobius"/>
    </source>
</evidence>
<dbReference type="Pfam" id="PF25975">
    <property type="entry name" value="CzcB_C"/>
    <property type="match status" value="1"/>
</dbReference>
<dbReference type="InterPro" id="IPR058649">
    <property type="entry name" value="CzcB_C"/>
</dbReference>
<evidence type="ECO:0000313" key="8">
    <source>
        <dbReference type="Proteomes" id="UP000234483"/>
    </source>
</evidence>
<keyword evidence="3" id="KW-1133">Transmembrane helix</keyword>
<sequence length="399" mass="40618">MKHDHKQVSAAGAVSRNALYGGIAVAAILAAAGGFGLAKLTSNPPAKVAAEAGEEKKPVGAPDAVEMEAGRIAASGLSVQTVSATGLAAEIVAQATVEAAPGAQAVLTARAAGSVSRINKRLGEPVRAGEVLALVESREAAQIAAARSVAAAKADLAAKALARERHLYEQRVSARQDLEAAQAEDASARAEALSAAAAVRAADVSRDGRYVMVTSPITGRVTSAPASVGAFVQPETELFRVADASQLQVEASVTAADARRIRPGDSAVLELNDGATASAIVRSVTPGVDETTRAATVVLTLTGGQGLLQPGQAVRARITARQSLTQGIVVPEEAVQTWEGQDVVFVRTQKGFVARPVLVGARAAGRVEVASGLRAGESIVVKNAFLLKAELAKGEAEED</sequence>
<dbReference type="Pfam" id="PF25973">
    <property type="entry name" value="BSH_CzcB"/>
    <property type="match status" value="1"/>
</dbReference>
<dbReference type="Gene3D" id="2.40.420.20">
    <property type="match status" value="1"/>
</dbReference>
<dbReference type="PANTHER" id="PTHR30097">
    <property type="entry name" value="CATION EFFLUX SYSTEM PROTEIN CUSB"/>
    <property type="match status" value="1"/>
</dbReference>
<feature type="domain" description="CusB-like beta-barrel" evidence="4">
    <location>
        <begin position="249"/>
        <end position="321"/>
    </location>
</feature>
<keyword evidence="2" id="KW-0813">Transport</keyword>
<keyword evidence="3" id="KW-0812">Transmembrane</keyword>
<feature type="domain" description="CzcB-like barrel-sandwich hybrid" evidence="5">
    <location>
        <begin position="105"/>
        <end position="243"/>
    </location>
</feature>
<evidence type="ECO:0000313" key="7">
    <source>
        <dbReference type="EMBL" id="PLR09170.1"/>
    </source>
</evidence>
<dbReference type="SUPFAM" id="SSF111369">
    <property type="entry name" value="HlyD-like secretion proteins"/>
    <property type="match status" value="1"/>
</dbReference>
<dbReference type="GO" id="GO:0030288">
    <property type="term" value="C:outer membrane-bounded periplasmic space"/>
    <property type="evidence" value="ECO:0007669"/>
    <property type="project" value="TreeGrafter"/>
</dbReference>
<evidence type="ECO:0000259" key="5">
    <source>
        <dbReference type="Pfam" id="PF25973"/>
    </source>
</evidence>
<dbReference type="InterPro" id="IPR006143">
    <property type="entry name" value="RND_pump_MFP"/>
</dbReference>
<dbReference type="GO" id="GO:0060003">
    <property type="term" value="P:copper ion export"/>
    <property type="evidence" value="ECO:0007669"/>
    <property type="project" value="TreeGrafter"/>
</dbReference>
<dbReference type="Gene3D" id="2.40.30.170">
    <property type="match status" value="1"/>
</dbReference>
<dbReference type="Proteomes" id="UP000234483">
    <property type="component" value="Unassembled WGS sequence"/>
</dbReference>